<gene>
    <name evidence="3" type="ORF">Poli38472_008938</name>
</gene>
<dbReference type="AlphaFoldDB" id="A0A8K1C4I4"/>
<feature type="region of interest" description="Disordered" evidence="1">
    <location>
        <begin position="1"/>
        <end position="28"/>
    </location>
</feature>
<dbReference type="Proteomes" id="UP000794436">
    <property type="component" value="Unassembled WGS sequence"/>
</dbReference>
<dbReference type="OrthoDB" id="125776at2759"/>
<protein>
    <submittedName>
        <fullName evidence="3">Uncharacterized protein</fullName>
    </submittedName>
</protein>
<sequence length="108" mass="11960">MAAKARKSSKKTTAATTAAEAPAQTQEVEPPQVNFVSRVFIIVVTSYAAEKIWRNRTILSNSWYSENQSSMEQSMISVFEYIVAMGLMFFVGILVSSTTLFVQKLVGL</sequence>
<keyword evidence="2" id="KW-0472">Membrane</keyword>
<accession>A0A8K1C4I4</accession>
<evidence type="ECO:0000313" key="4">
    <source>
        <dbReference type="Proteomes" id="UP000794436"/>
    </source>
</evidence>
<organism evidence="3 4">
    <name type="scientific">Pythium oligandrum</name>
    <name type="common">Mycoparasitic fungus</name>
    <dbReference type="NCBI Taxonomy" id="41045"/>
    <lineage>
        <taxon>Eukaryota</taxon>
        <taxon>Sar</taxon>
        <taxon>Stramenopiles</taxon>
        <taxon>Oomycota</taxon>
        <taxon>Peronosporomycetes</taxon>
        <taxon>Pythiales</taxon>
        <taxon>Pythiaceae</taxon>
        <taxon>Pythium</taxon>
    </lineage>
</organism>
<reference evidence="3" key="1">
    <citation type="submission" date="2019-03" db="EMBL/GenBank/DDBJ databases">
        <title>Long read genome sequence of the mycoparasitic Pythium oligandrum ATCC 38472 isolated from sugarbeet rhizosphere.</title>
        <authorList>
            <person name="Gaulin E."/>
        </authorList>
    </citation>
    <scope>NUCLEOTIDE SEQUENCE</scope>
    <source>
        <strain evidence="3">ATCC 38472_TT</strain>
    </source>
</reference>
<feature type="compositionally biased region" description="Basic residues" evidence="1">
    <location>
        <begin position="1"/>
        <end position="10"/>
    </location>
</feature>
<keyword evidence="2" id="KW-1133">Transmembrane helix</keyword>
<keyword evidence="2" id="KW-0812">Transmembrane</keyword>
<keyword evidence="4" id="KW-1185">Reference proteome</keyword>
<evidence type="ECO:0000256" key="2">
    <source>
        <dbReference type="SAM" id="Phobius"/>
    </source>
</evidence>
<comment type="caution">
    <text evidence="3">The sequence shown here is derived from an EMBL/GenBank/DDBJ whole genome shotgun (WGS) entry which is preliminary data.</text>
</comment>
<evidence type="ECO:0000313" key="3">
    <source>
        <dbReference type="EMBL" id="TMW56290.1"/>
    </source>
</evidence>
<name>A0A8K1C4I4_PYTOL</name>
<evidence type="ECO:0000256" key="1">
    <source>
        <dbReference type="SAM" id="MobiDB-lite"/>
    </source>
</evidence>
<feature type="transmembrane region" description="Helical" evidence="2">
    <location>
        <begin position="78"/>
        <end position="102"/>
    </location>
</feature>
<proteinExistence type="predicted"/>
<dbReference type="EMBL" id="SPLM01000146">
    <property type="protein sequence ID" value="TMW56290.1"/>
    <property type="molecule type" value="Genomic_DNA"/>
</dbReference>
<feature type="compositionally biased region" description="Low complexity" evidence="1">
    <location>
        <begin position="11"/>
        <end position="23"/>
    </location>
</feature>